<dbReference type="PANTHER" id="PTHR11730">
    <property type="entry name" value="AMMONIUM TRANSPORTER"/>
    <property type="match status" value="1"/>
</dbReference>
<comment type="similarity">
    <text evidence="2 8">Belongs to the ammonia transporter channel (TC 1.A.11.2) family.</text>
</comment>
<dbReference type="NCBIfam" id="TIGR00836">
    <property type="entry name" value="amt"/>
    <property type="match status" value="1"/>
</dbReference>
<feature type="transmembrane region" description="Helical" evidence="8">
    <location>
        <begin position="340"/>
        <end position="359"/>
    </location>
</feature>
<feature type="transmembrane region" description="Helical" evidence="8">
    <location>
        <begin position="55"/>
        <end position="80"/>
    </location>
</feature>
<evidence type="ECO:0000313" key="10">
    <source>
        <dbReference type="EMBL" id="RAN33610.1"/>
    </source>
</evidence>
<organism evidence="10 11">
    <name type="scientific">Hyphomonas pacifica</name>
    <dbReference type="NCBI Taxonomy" id="1280941"/>
    <lineage>
        <taxon>Bacteria</taxon>
        <taxon>Pseudomonadati</taxon>
        <taxon>Pseudomonadota</taxon>
        <taxon>Alphaproteobacteria</taxon>
        <taxon>Hyphomonadales</taxon>
        <taxon>Hyphomonadaceae</taxon>
        <taxon>Hyphomonas</taxon>
    </lineage>
</organism>
<feature type="transmembrane region" description="Helical" evidence="8">
    <location>
        <begin position="249"/>
        <end position="266"/>
    </location>
</feature>
<name>A0A062TT51_9PROT</name>
<dbReference type="RefSeq" id="WP_034826238.1">
    <property type="nucleotide sequence ID" value="NZ_AWFA01000018.1"/>
</dbReference>
<evidence type="ECO:0000256" key="5">
    <source>
        <dbReference type="ARBA" id="ARBA00022989"/>
    </source>
</evidence>
<keyword evidence="3 8" id="KW-0813">Transport</keyword>
<gene>
    <name evidence="10" type="ORF">HY3_12605</name>
</gene>
<dbReference type="AlphaFoldDB" id="A0A062TT51"/>
<keyword evidence="11" id="KW-1185">Reference proteome</keyword>
<dbReference type="OrthoDB" id="9814202at2"/>
<proteinExistence type="inferred from homology"/>
<evidence type="ECO:0000256" key="7">
    <source>
        <dbReference type="ARBA" id="ARBA00023177"/>
    </source>
</evidence>
<dbReference type="InterPro" id="IPR018047">
    <property type="entry name" value="Ammonium_transpt_CS"/>
</dbReference>
<accession>A0A062TT51</accession>
<keyword evidence="4 8" id="KW-0812">Transmembrane</keyword>
<dbReference type="Proteomes" id="UP000249123">
    <property type="component" value="Unassembled WGS sequence"/>
</dbReference>
<evidence type="ECO:0000256" key="8">
    <source>
        <dbReference type="RuleBase" id="RU362002"/>
    </source>
</evidence>
<dbReference type="SUPFAM" id="SSF111352">
    <property type="entry name" value="Ammonium transporter"/>
    <property type="match status" value="1"/>
</dbReference>
<dbReference type="eggNOG" id="COG0004">
    <property type="taxonomic scope" value="Bacteria"/>
</dbReference>
<feature type="transmembrane region" description="Helical" evidence="8">
    <location>
        <begin position="92"/>
        <end position="111"/>
    </location>
</feature>
<dbReference type="PROSITE" id="PS01219">
    <property type="entry name" value="AMMONIUM_TRANSP"/>
    <property type="match status" value="1"/>
</dbReference>
<comment type="subcellular location">
    <subcellularLocation>
        <location evidence="8">Cell membrane</location>
        <topology evidence="8">Multi-pass membrane protein</topology>
    </subcellularLocation>
    <subcellularLocation>
        <location evidence="1">Membrane</location>
        <topology evidence="1">Multi-pass membrane protein</topology>
    </subcellularLocation>
</comment>
<dbReference type="STRING" id="1280941.HY2_12505"/>
<dbReference type="InterPro" id="IPR024041">
    <property type="entry name" value="NH4_transpt_AmtB-like_dom"/>
</dbReference>
<dbReference type="EMBL" id="AWFB01000018">
    <property type="protein sequence ID" value="RAN33610.1"/>
    <property type="molecule type" value="Genomic_DNA"/>
</dbReference>
<evidence type="ECO:0000256" key="6">
    <source>
        <dbReference type="ARBA" id="ARBA00023136"/>
    </source>
</evidence>
<keyword evidence="7 8" id="KW-0924">Ammonia transport</keyword>
<feature type="transmembrane region" description="Helical" evidence="8">
    <location>
        <begin position="147"/>
        <end position="166"/>
    </location>
</feature>
<protein>
    <recommendedName>
        <fullName evidence="8">Ammonium transporter</fullName>
    </recommendedName>
</protein>
<dbReference type="GO" id="GO:0005886">
    <property type="term" value="C:plasma membrane"/>
    <property type="evidence" value="ECO:0007669"/>
    <property type="project" value="UniProtKB-SubCell"/>
</dbReference>
<dbReference type="Gene3D" id="1.10.3430.10">
    <property type="entry name" value="Ammonium transporter AmtB like domains"/>
    <property type="match status" value="1"/>
</dbReference>
<feature type="domain" description="Ammonium transporter AmtB-like" evidence="9">
    <location>
        <begin position="57"/>
        <end position="458"/>
    </location>
</feature>
<evidence type="ECO:0000256" key="2">
    <source>
        <dbReference type="ARBA" id="ARBA00005887"/>
    </source>
</evidence>
<feature type="transmembrane region" description="Helical" evidence="8">
    <location>
        <begin position="316"/>
        <end position="334"/>
    </location>
</feature>
<dbReference type="NCBIfam" id="TIGR03644">
    <property type="entry name" value="marine_trans_1"/>
    <property type="match status" value="1"/>
</dbReference>
<evidence type="ECO:0000256" key="4">
    <source>
        <dbReference type="ARBA" id="ARBA00022692"/>
    </source>
</evidence>
<feature type="transmembrane region" description="Helical" evidence="8">
    <location>
        <begin position="371"/>
        <end position="390"/>
    </location>
</feature>
<dbReference type="InterPro" id="IPR019879">
    <property type="entry name" value="Ammonium_transptr_marine"/>
</dbReference>
<evidence type="ECO:0000256" key="3">
    <source>
        <dbReference type="ARBA" id="ARBA00022448"/>
    </source>
</evidence>
<comment type="caution">
    <text evidence="10">The sequence shown here is derived from an EMBL/GenBank/DDBJ whole genome shotgun (WGS) entry which is preliminary data.</text>
</comment>
<dbReference type="GO" id="GO:0008519">
    <property type="term" value="F:ammonium channel activity"/>
    <property type="evidence" value="ECO:0007669"/>
    <property type="project" value="InterPro"/>
</dbReference>
<evidence type="ECO:0000313" key="11">
    <source>
        <dbReference type="Proteomes" id="UP000249123"/>
    </source>
</evidence>
<sequence length="464" mass="48346">MGHKLNNWIRGAALLPAALMVGAAAYAQEADLESRLAALEETVTGSASAYVDNSYLFLIGGIIVMFMAAGFCMLEAGLVRSKNAAMQSTKNVALYSVAGLMFWIVGYNMAYPGATTLGGLLGTTPGLWNGGDLSVESDAGYAPASDWFFQMVFVATAASIVSGTIAERVKIWPFLIFTAFLTAFIYPIVASWEWGGGYLDSEWAFSDFAGSTLVHSTGGWAALAGALIIGPRIGKYFGKQVNPMPGNNIPLAALGTFILWFGWFGFNGASQLAAGTAADINSVSQIFANTNLAAAGGVMAAMVTTALLYKGKIDATMVFNGAIGGLVSITAEPLAPSMGASVLIGAVGGVLVVVTVPLLDKLKIDDVVGAIPAHLVCGIWGTMVVAASYGNHIMPVEVEGEMQVSYLGQLVGVVLTGVFVMAASSAIWFALKFTLGLRPSAEEEEMGLDKAEIGLEAYPEFTNG</sequence>
<reference evidence="10 11" key="1">
    <citation type="submission" date="2013-04" db="EMBL/GenBank/DDBJ databases">
        <title>Hyphomonas sp. T24B3 Genome Sequencing.</title>
        <authorList>
            <person name="Lai Q."/>
            <person name="Shao Z."/>
        </authorList>
    </citation>
    <scope>NUCLEOTIDE SEQUENCE [LARGE SCALE GENOMIC DNA]</scope>
    <source>
        <strain evidence="10 11">T24B3</strain>
    </source>
</reference>
<keyword evidence="5 8" id="KW-1133">Transmembrane helix</keyword>
<dbReference type="Pfam" id="PF00909">
    <property type="entry name" value="Ammonium_transp"/>
    <property type="match status" value="1"/>
</dbReference>
<dbReference type="InterPro" id="IPR029020">
    <property type="entry name" value="Ammonium/urea_transptr"/>
</dbReference>
<evidence type="ECO:0000256" key="1">
    <source>
        <dbReference type="ARBA" id="ARBA00004141"/>
    </source>
</evidence>
<feature type="transmembrane region" description="Helical" evidence="8">
    <location>
        <begin position="171"/>
        <end position="189"/>
    </location>
</feature>
<feature type="transmembrane region" description="Helical" evidence="8">
    <location>
        <begin position="410"/>
        <end position="431"/>
    </location>
</feature>
<feature type="transmembrane region" description="Helical" evidence="8">
    <location>
        <begin position="286"/>
        <end position="309"/>
    </location>
</feature>
<dbReference type="GO" id="GO:0097272">
    <property type="term" value="P:ammonium homeostasis"/>
    <property type="evidence" value="ECO:0007669"/>
    <property type="project" value="TreeGrafter"/>
</dbReference>
<feature type="transmembrane region" description="Helical" evidence="8">
    <location>
        <begin position="209"/>
        <end position="229"/>
    </location>
</feature>
<evidence type="ECO:0000259" key="9">
    <source>
        <dbReference type="Pfam" id="PF00909"/>
    </source>
</evidence>
<dbReference type="InterPro" id="IPR001905">
    <property type="entry name" value="Ammonium_transpt"/>
</dbReference>
<dbReference type="PANTHER" id="PTHR11730:SF62">
    <property type="entry name" value="AMMONIUM TRANSPORTER SLL1017-RELATED"/>
    <property type="match status" value="1"/>
</dbReference>
<keyword evidence="6 8" id="KW-0472">Membrane</keyword>